<comment type="similarity">
    <text evidence="1 3">Belongs to the short-chain dehydrogenases/reductases (SDR) family.</text>
</comment>
<accession>A0ABN1RU60</accession>
<evidence type="ECO:0000313" key="4">
    <source>
        <dbReference type="EMBL" id="GAA0963854.1"/>
    </source>
</evidence>
<reference evidence="4 5" key="1">
    <citation type="journal article" date="2019" name="Int. J. Syst. Evol. Microbiol.">
        <title>The Global Catalogue of Microorganisms (GCM) 10K type strain sequencing project: providing services to taxonomists for standard genome sequencing and annotation.</title>
        <authorList>
            <consortium name="The Broad Institute Genomics Platform"/>
            <consortium name="The Broad Institute Genome Sequencing Center for Infectious Disease"/>
            <person name="Wu L."/>
            <person name="Ma J."/>
        </authorList>
    </citation>
    <scope>NUCLEOTIDE SEQUENCE [LARGE SCALE GENOMIC DNA]</scope>
    <source>
        <strain evidence="4 5">JCM 10696</strain>
    </source>
</reference>
<gene>
    <name evidence="4" type="ORF">GCM10009550_60350</name>
</gene>
<evidence type="ECO:0000256" key="1">
    <source>
        <dbReference type="ARBA" id="ARBA00006484"/>
    </source>
</evidence>
<comment type="caution">
    <text evidence="4">The sequence shown here is derived from an EMBL/GenBank/DDBJ whole genome shotgun (WGS) entry which is preliminary data.</text>
</comment>
<dbReference type="Pfam" id="PF00106">
    <property type="entry name" value="adh_short"/>
    <property type="match status" value="1"/>
</dbReference>
<dbReference type="RefSeq" id="WP_344244443.1">
    <property type="nucleotide sequence ID" value="NZ_BAAAHH010000031.1"/>
</dbReference>
<dbReference type="InterPro" id="IPR002347">
    <property type="entry name" value="SDR_fam"/>
</dbReference>
<dbReference type="InterPro" id="IPR020904">
    <property type="entry name" value="Sc_DH/Rdtase_CS"/>
</dbReference>
<dbReference type="PANTHER" id="PTHR43391:SF12">
    <property type="entry name" value="OXIDOREDUCTASE EPHD-RELATED"/>
    <property type="match status" value="1"/>
</dbReference>
<proteinExistence type="inferred from homology"/>
<evidence type="ECO:0000256" key="2">
    <source>
        <dbReference type="ARBA" id="ARBA00023002"/>
    </source>
</evidence>
<dbReference type="PANTHER" id="PTHR43391">
    <property type="entry name" value="RETINOL DEHYDROGENASE-RELATED"/>
    <property type="match status" value="1"/>
</dbReference>
<dbReference type="EMBL" id="BAAAHH010000031">
    <property type="protein sequence ID" value="GAA0963854.1"/>
    <property type="molecule type" value="Genomic_DNA"/>
</dbReference>
<dbReference type="PROSITE" id="PS00061">
    <property type="entry name" value="ADH_SHORT"/>
    <property type="match status" value="1"/>
</dbReference>
<evidence type="ECO:0000256" key="3">
    <source>
        <dbReference type="RuleBase" id="RU000363"/>
    </source>
</evidence>
<protein>
    <submittedName>
        <fullName evidence="4">SDR family oxidoreductase</fullName>
    </submittedName>
</protein>
<sequence>MSITIVTGGASGIGRSLAARLAGRGDTVIIADIDAAGAAATAEDLNARSTGKSFPAELDVTDADAVRDLYQRTARDHGRLDLVFNNAGIAVAGLAEELALAHWDRAVDINLKGVIHGVDAAYRIMLEQGHGHIVNTASLAGLFPMPLGIPYTTTKHAVVGLGLALRAEAATRGIKVSTVCPGFVDTGLLKTVNAGLPETGMSSKPGAEDDSGAASKLYSPDAMAADIMKGVARNRALIVAPASGRLAWRVMRLSPRLAVRLGRFAVKGYRKEHGLG</sequence>
<dbReference type="PRINTS" id="PR00080">
    <property type="entry name" value="SDRFAMILY"/>
</dbReference>
<dbReference type="SUPFAM" id="SSF51735">
    <property type="entry name" value="NAD(P)-binding Rossmann-fold domains"/>
    <property type="match status" value="1"/>
</dbReference>
<organism evidence="4 5">
    <name type="scientific">Actinocorallia libanotica</name>
    <dbReference type="NCBI Taxonomy" id="46162"/>
    <lineage>
        <taxon>Bacteria</taxon>
        <taxon>Bacillati</taxon>
        <taxon>Actinomycetota</taxon>
        <taxon>Actinomycetes</taxon>
        <taxon>Streptosporangiales</taxon>
        <taxon>Thermomonosporaceae</taxon>
        <taxon>Actinocorallia</taxon>
    </lineage>
</organism>
<keyword evidence="2" id="KW-0560">Oxidoreductase</keyword>
<dbReference type="Proteomes" id="UP001500665">
    <property type="component" value="Unassembled WGS sequence"/>
</dbReference>
<evidence type="ECO:0000313" key="5">
    <source>
        <dbReference type="Proteomes" id="UP001500665"/>
    </source>
</evidence>
<name>A0ABN1RU60_9ACTN</name>
<dbReference type="CDD" id="cd05233">
    <property type="entry name" value="SDR_c"/>
    <property type="match status" value="1"/>
</dbReference>
<dbReference type="PRINTS" id="PR00081">
    <property type="entry name" value="GDHRDH"/>
</dbReference>
<keyword evidence="5" id="KW-1185">Reference proteome</keyword>
<dbReference type="Gene3D" id="3.40.50.720">
    <property type="entry name" value="NAD(P)-binding Rossmann-like Domain"/>
    <property type="match status" value="1"/>
</dbReference>
<dbReference type="InterPro" id="IPR036291">
    <property type="entry name" value="NAD(P)-bd_dom_sf"/>
</dbReference>